<comment type="subcellular location">
    <subcellularLocation>
        <location evidence="1">Cell outer membrane</location>
    </subcellularLocation>
</comment>
<sequence length="508" mass="58347">MKLFKNILVGSFLLSSFMMTGCDDFLEERPSKSSAVVPKTVEDLELILAGAYRNDEISHYLMFSSDDVKPNVDLYNGLNSLYPIQDIHAVTWEREVSAKNYKDDFWIYRYQNIFRSNMVLSILRDADASEAEKQRLKSQACFKRAYNNFLLVNLYALPYGSANLQEAGIPLKRSTSFDEAVGRSSIEETYKFIEEDIVEALKLDVALTDAIGFNSPNRVTTPAVYAFAARFYLAMHDYTNAQLYAGKALNEYGVDKIKDLNSFGYSSNSPEPRSITINGEVVDYELNYPATYQNWDPSFWTETYFSASVEADNNNWRFPSRELMDTYNLDGSQATDLRWKYFFVEHYSYRVGSTYDYPAYMFDTWTTHSGPSVPEMLLIKAECQARLGQWQDGLSTANILRAKRIDPAGVVDLSASSKDEAIKKIIEERRREMPITMRWYDLRRYNNNDYAGDDVLVNKTFFPYTDLDILGNEPVKTYTLDTKDRRYAAPIPNSEIISSNGVIEQNTY</sequence>
<feature type="domain" description="RagB/SusD" evidence="6">
    <location>
        <begin position="375"/>
        <end position="507"/>
    </location>
</feature>
<dbReference type="Proteomes" id="UP000285794">
    <property type="component" value="Unassembled WGS sequence"/>
</dbReference>
<dbReference type="InterPro" id="IPR011990">
    <property type="entry name" value="TPR-like_helical_dom_sf"/>
</dbReference>
<evidence type="ECO:0000256" key="1">
    <source>
        <dbReference type="ARBA" id="ARBA00004442"/>
    </source>
</evidence>
<dbReference type="InterPro" id="IPR033985">
    <property type="entry name" value="SusD-like_N"/>
</dbReference>
<accession>A0A425XY74</accession>
<dbReference type="InterPro" id="IPR012944">
    <property type="entry name" value="SusD_RagB_dom"/>
</dbReference>
<evidence type="ECO:0000256" key="5">
    <source>
        <dbReference type="ARBA" id="ARBA00023237"/>
    </source>
</evidence>
<dbReference type="SUPFAM" id="SSF48452">
    <property type="entry name" value="TPR-like"/>
    <property type="match status" value="1"/>
</dbReference>
<comment type="caution">
    <text evidence="8">The sequence shown here is derived from an EMBL/GenBank/DDBJ whole genome shotgun (WGS) entry which is preliminary data.</text>
</comment>
<keyword evidence="5" id="KW-0998">Cell outer membrane</keyword>
<dbReference type="RefSeq" id="WP_125031571.1">
    <property type="nucleotide sequence ID" value="NZ_JAPXVP010000016.1"/>
</dbReference>
<keyword evidence="4" id="KW-0472">Membrane</keyword>
<evidence type="ECO:0000259" key="6">
    <source>
        <dbReference type="Pfam" id="PF07980"/>
    </source>
</evidence>
<evidence type="ECO:0000313" key="9">
    <source>
        <dbReference type="Proteomes" id="UP000285794"/>
    </source>
</evidence>
<keyword evidence="3" id="KW-0732">Signal</keyword>
<dbReference type="AlphaFoldDB" id="A0A425XY74"/>
<dbReference type="Gene3D" id="1.25.40.390">
    <property type="match status" value="1"/>
</dbReference>
<proteinExistence type="inferred from homology"/>
<protein>
    <submittedName>
        <fullName evidence="8">RagB/SusD family nutrient uptake outer membrane protein</fullName>
    </submittedName>
</protein>
<organism evidence="8 9">
    <name type="scientific">Ancylomarina euxinus</name>
    <dbReference type="NCBI Taxonomy" id="2283627"/>
    <lineage>
        <taxon>Bacteria</taxon>
        <taxon>Pseudomonadati</taxon>
        <taxon>Bacteroidota</taxon>
        <taxon>Bacteroidia</taxon>
        <taxon>Marinilabiliales</taxon>
        <taxon>Marinifilaceae</taxon>
        <taxon>Ancylomarina</taxon>
    </lineage>
</organism>
<evidence type="ECO:0000259" key="7">
    <source>
        <dbReference type="Pfam" id="PF14322"/>
    </source>
</evidence>
<dbReference type="GO" id="GO:0009279">
    <property type="term" value="C:cell outer membrane"/>
    <property type="evidence" value="ECO:0007669"/>
    <property type="project" value="UniProtKB-SubCell"/>
</dbReference>
<keyword evidence="9" id="KW-1185">Reference proteome</keyword>
<name>A0A425XY74_9BACT</name>
<evidence type="ECO:0000256" key="4">
    <source>
        <dbReference type="ARBA" id="ARBA00023136"/>
    </source>
</evidence>
<dbReference type="Pfam" id="PF14322">
    <property type="entry name" value="SusD-like_3"/>
    <property type="match status" value="1"/>
</dbReference>
<evidence type="ECO:0000313" key="8">
    <source>
        <dbReference type="EMBL" id="RRG19722.1"/>
    </source>
</evidence>
<reference evidence="8 9" key="1">
    <citation type="submission" date="2018-07" db="EMBL/GenBank/DDBJ databases">
        <title>Draft genome sequence of Ancylomarina sp. M1P.</title>
        <authorList>
            <person name="Yadav S."/>
            <person name="Villanueva L."/>
            <person name="Damste J.S.S."/>
        </authorList>
    </citation>
    <scope>NUCLEOTIDE SEQUENCE [LARGE SCALE GENOMIC DNA]</scope>
    <source>
        <strain evidence="8 9">M1P</strain>
    </source>
</reference>
<dbReference type="OrthoDB" id="1147023at2"/>
<dbReference type="EMBL" id="QQWG01000017">
    <property type="protein sequence ID" value="RRG19722.1"/>
    <property type="molecule type" value="Genomic_DNA"/>
</dbReference>
<dbReference type="Pfam" id="PF07980">
    <property type="entry name" value="SusD_RagB"/>
    <property type="match status" value="1"/>
</dbReference>
<evidence type="ECO:0000256" key="3">
    <source>
        <dbReference type="ARBA" id="ARBA00022729"/>
    </source>
</evidence>
<evidence type="ECO:0000256" key="2">
    <source>
        <dbReference type="ARBA" id="ARBA00006275"/>
    </source>
</evidence>
<comment type="similarity">
    <text evidence="2">Belongs to the SusD family.</text>
</comment>
<dbReference type="PROSITE" id="PS51257">
    <property type="entry name" value="PROKAR_LIPOPROTEIN"/>
    <property type="match status" value="1"/>
</dbReference>
<gene>
    <name evidence="8" type="ORF">DWB61_14315</name>
</gene>
<feature type="domain" description="SusD-like N-terminal" evidence="7">
    <location>
        <begin position="24"/>
        <end position="233"/>
    </location>
</feature>